<evidence type="ECO:0000256" key="10">
    <source>
        <dbReference type="PIRNR" id="PIRNR001563"/>
    </source>
</evidence>
<dbReference type="EMBL" id="NOZQ01000111">
    <property type="protein sequence ID" value="OYD15552.1"/>
    <property type="molecule type" value="Genomic_DNA"/>
</dbReference>
<evidence type="ECO:0000313" key="13">
    <source>
        <dbReference type="EMBL" id="OYD15552.1"/>
    </source>
</evidence>
<organism evidence="13 14">
    <name type="scientific">candidate division WOR-3 bacterium JGI_Cruoil_03_44_89</name>
    <dbReference type="NCBI Taxonomy" id="1973748"/>
    <lineage>
        <taxon>Bacteria</taxon>
        <taxon>Bacteria division WOR-3</taxon>
    </lineage>
</organism>
<feature type="domain" description="Mur ligase C-terminal" evidence="11">
    <location>
        <begin position="322"/>
        <end position="439"/>
    </location>
</feature>
<evidence type="ECO:0000256" key="2">
    <source>
        <dbReference type="ARBA" id="ARBA00013025"/>
    </source>
</evidence>
<feature type="domain" description="Mur ligase central" evidence="12">
    <location>
        <begin position="55"/>
        <end position="279"/>
    </location>
</feature>
<dbReference type="InterPro" id="IPR013221">
    <property type="entry name" value="Mur_ligase_cen"/>
</dbReference>
<dbReference type="Pfam" id="PF02875">
    <property type="entry name" value="Mur_ligase_C"/>
    <property type="match status" value="1"/>
</dbReference>
<evidence type="ECO:0000256" key="5">
    <source>
        <dbReference type="ARBA" id="ARBA00022741"/>
    </source>
</evidence>
<keyword evidence="4" id="KW-0479">Metal-binding</keyword>
<dbReference type="GO" id="GO:0005737">
    <property type="term" value="C:cytoplasm"/>
    <property type="evidence" value="ECO:0007669"/>
    <property type="project" value="TreeGrafter"/>
</dbReference>
<dbReference type="InterPro" id="IPR036615">
    <property type="entry name" value="Mur_ligase_C_dom_sf"/>
</dbReference>
<keyword evidence="5 10" id="KW-0547">Nucleotide-binding</keyword>
<sequence>MIVTYEDAISYIYSFVDYERLTSPSYDKKERSPARFVSFLRAIDSPQESFPVIHIAGTKGKGSVAMMLTYILREAGLVVGTYTSPHLTDVRERIMFDGHPIGRGNFLDLFLKILPQLEERKMEKTYRTVFEILTAISFLYFKREKVDIGIIEVGLGGRLDATNVFEKSIAVITNISLDHTKILRNTLEDIADEKSEIIKPDSLVVSSPQREGVLKVIREKALARNCRFLYTGNYECTIREKNEKGSVFDVKTDGNKYRGIKLSLPGRYQIENALTTIGVVEELKNSKMQICKHSNIQRFEDLNIGRLEEAVYRGLASVRWRGRLEVLRRSPYLVVDGAHNAYSAGVLAEEVTNIFEYERLVLIFGVNRDKDIRGMLNAVLPISDEVIFTRVDFPRSADPLTLVDMARGHSRAASRDIKEALAIAYGMATQRDLILITGSLYLVGEAIKVSSKE</sequence>
<evidence type="ECO:0000259" key="12">
    <source>
        <dbReference type="Pfam" id="PF08245"/>
    </source>
</evidence>
<evidence type="ECO:0000256" key="9">
    <source>
        <dbReference type="ARBA" id="ARBA00047493"/>
    </source>
</evidence>
<dbReference type="InterPro" id="IPR004101">
    <property type="entry name" value="Mur_ligase_C"/>
</dbReference>
<dbReference type="PIRSF" id="PIRSF001563">
    <property type="entry name" value="Folylpolyglu_synth"/>
    <property type="match status" value="1"/>
</dbReference>
<dbReference type="GO" id="GO:0004326">
    <property type="term" value="F:tetrahydrofolylpolyglutamate synthase activity"/>
    <property type="evidence" value="ECO:0007669"/>
    <property type="project" value="UniProtKB-EC"/>
</dbReference>
<dbReference type="GO" id="GO:0008841">
    <property type="term" value="F:dihydrofolate synthase activity"/>
    <property type="evidence" value="ECO:0007669"/>
    <property type="project" value="TreeGrafter"/>
</dbReference>
<comment type="similarity">
    <text evidence="1 10">Belongs to the folylpolyglutamate synthase family.</text>
</comment>
<dbReference type="Proteomes" id="UP000215215">
    <property type="component" value="Unassembled WGS sequence"/>
</dbReference>
<evidence type="ECO:0000313" key="14">
    <source>
        <dbReference type="Proteomes" id="UP000215215"/>
    </source>
</evidence>
<dbReference type="Pfam" id="PF08245">
    <property type="entry name" value="Mur_ligase_M"/>
    <property type="match status" value="1"/>
</dbReference>
<dbReference type="NCBIfam" id="TIGR01499">
    <property type="entry name" value="folC"/>
    <property type="match status" value="1"/>
</dbReference>
<protein>
    <recommendedName>
        <fullName evidence="2">tetrahydrofolate synthase</fullName>
        <ecNumber evidence="2">6.3.2.17</ecNumber>
    </recommendedName>
    <alternativeName>
        <fullName evidence="8">Tetrahydrofolylpolyglutamate synthase</fullName>
    </alternativeName>
</protein>
<keyword evidence="3 10" id="KW-0436">Ligase</keyword>
<evidence type="ECO:0000256" key="3">
    <source>
        <dbReference type="ARBA" id="ARBA00022598"/>
    </source>
</evidence>
<comment type="caution">
    <text evidence="13">The sequence shown here is derived from an EMBL/GenBank/DDBJ whole genome shotgun (WGS) entry which is preliminary data.</text>
</comment>
<dbReference type="AlphaFoldDB" id="A0A235BTP4"/>
<keyword evidence="6 10" id="KW-0067">ATP-binding</keyword>
<name>A0A235BTP4_UNCW3</name>
<dbReference type="PROSITE" id="PS01011">
    <property type="entry name" value="FOLYLPOLYGLU_SYNT_1"/>
    <property type="match status" value="1"/>
</dbReference>
<evidence type="ECO:0000256" key="1">
    <source>
        <dbReference type="ARBA" id="ARBA00008276"/>
    </source>
</evidence>
<dbReference type="Gene3D" id="3.90.190.20">
    <property type="entry name" value="Mur ligase, C-terminal domain"/>
    <property type="match status" value="1"/>
</dbReference>
<evidence type="ECO:0000259" key="11">
    <source>
        <dbReference type="Pfam" id="PF02875"/>
    </source>
</evidence>
<dbReference type="GO" id="GO:0046872">
    <property type="term" value="F:metal ion binding"/>
    <property type="evidence" value="ECO:0007669"/>
    <property type="project" value="UniProtKB-KW"/>
</dbReference>
<dbReference type="SUPFAM" id="SSF53244">
    <property type="entry name" value="MurD-like peptide ligases, peptide-binding domain"/>
    <property type="match status" value="1"/>
</dbReference>
<evidence type="ECO:0000256" key="6">
    <source>
        <dbReference type="ARBA" id="ARBA00022840"/>
    </source>
</evidence>
<dbReference type="PANTHER" id="PTHR11136:SF0">
    <property type="entry name" value="DIHYDROFOLATE SYNTHETASE-RELATED"/>
    <property type="match status" value="1"/>
</dbReference>
<dbReference type="GO" id="GO:0005524">
    <property type="term" value="F:ATP binding"/>
    <property type="evidence" value="ECO:0007669"/>
    <property type="project" value="UniProtKB-KW"/>
</dbReference>
<evidence type="ECO:0000256" key="4">
    <source>
        <dbReference type="ARBA" id="ARBA00022723"/>
    </source>
</evidence>
<comment type="catalytic activity">
    <reaction evidence="9">
        <text>(6S)-5,6,7,8-tetrahydrofolyl-(gamma-L-Glu)(n) + L-glutamate + ATP = (6S)-5,6,7,8-tetrahydrofolyl-(gamma-L-Glu)(n+1) + ADP + phosphate + H(+)</text>
        <dbReference type="Rhea" id="RHEA:10580"/>
        <dbReference type="Rhea" id="RHEA-COMP:14738"/>
        <dbReference type="Rhea" id="RHEA-COMP:14740"/>
        <dbReference type="ChEBI" id="CHEBI:15378"/>
        <dbReference type="ChEBI" id="CHEBI:29985"/>
        <dbReference type="ChEBI" id="CHEBI:30616"/>
        <dbReference type="ChEBI" id="CHEBI:43474"/>
        <dbReference type="ChEBI" id="CHEBI:141005"/>
        <dbReference type="ChEBI" id="CHEBI:456216"/>
        <dbReference type="EC" id="6.3.2.17"/>
    </reaction>
</comment>
<dbReference type="InterPro" id="IPR036565">
    <property type="entry name" value="Mur-like_cat_sf"/>
</dbReference>
<keyword evidence="7" id="KW-0460">Magnesium</keyword>
<dbReference type="PANTHER" id="PTHR11136">
    <property type="entry name" value="FOLYLPOLYGLUTAMATE SYNTHASE-RELATED"/>
    <property type="match status" value="1"/>
</dbReference>
<evidence type="ECO:0000256" key="8">
    <source>
        <dbReference type="ARBA" id="ARBA00030592"/>
    </source>
</evidence>
<dbReference type="SUPFAM" id="SSF53623">
    <property type="entry name" value="MurD-like peptide ligases, catalytic domain"/>
    <property type="match status" value="1"/>
</dbReference>
<accession>A0A235BTP4</accession>
<proteinExistence type="inferred from homology"/>
<dbReference type="InterPro" id="IPR018109">
    <property type="entry name" value="Folylpolyglutamate_synth_CS"/>
</dbReference>
<gene>
    <name evidence="13" type="ORF">CH333_05460</name>
</gene>
<dbReference type="Gene3D" id="3.40.1190.10">
    <property type="entry name" value="Mur-like, catalytic domain"/>
    <property type="match status" value="1"/>
</dbReference>
<reference evidence="13 14" key="1">
    <citation type="submission" date="2017-07" db="EMBL/GenBank/DDBJ databases">
        <title>Recovery of genomes from metagenomes via a dereplication, aggregation, and scoring strategy.</title>
        <authorList>
            <person name="Sieber C.M."/>
            <person name="Probst A.J."/>
            <person name="Sharrar A."/>
            <person name="Thomas B.C."/>
            <person name="Hess M."/>
            <person name="Tringe S.G."/>
            <person name="Banfield J.F."/>
        </authorList>
    </citation>
    <scope>NUCLEOTIDE SEQUENCE [LARGE SCALE GENOMIC DNA]</scope>
    <source>
        <strain evidence="13">JGI_Cruoil_03_44_89</strain>
    </source>
</reference>
<dbReference type="InterPro" id="IPR001645">
    <property type="entry name" value="Folylpolyglutamate_synth"/>
</dbReference>
<evidence type="ECO:0000256" key="7">
    <source>
        <dbReference type="ARBA" id="ARBA00022842"/>
    </source>
</evidence>
<dbReference type="EC" id="6.3.2.17" evidence="2"/>